<organism evidence="2 3">
    <name type="scientific">Paraburkholderia piptadeniae</name>
    <dbReference type="NCBI Taxonomy" id="1701573"/>
    <lineage>
        <taxon>Bacteria</taxon>
        <taxon>Pseudomonadati</taxon>
        <taxon>Pseudomonadota</taxon>
        <taxon>Betaproteobacteria</taxon>
        <taxon>Burkholderiales</taxon>
        <taxon>Burkholderiaceae</taxon>
        <taxon>Paraburkholderia</taxon>
    </lineage>
</organism>
<keyword evidence="3" id="KW-1185">Reference proteome</keyword>
<accession>A0A1N7S5Z6</accession>
<comment type="caution">
    <text evidence="2">The sequence shown here is derived from an EMBL/GenBank/DDBJ whole genome shotgun (WGS) entry which is preliminary data.</text>
</comment>
<dbReference type="EMBL" id="CYGY02000032">
    <property type="protein sequence ID" value="SIT42757.1"/>
    <property type="molecule type" value="Genomic_DNA"/>
</dbReference>
<proteinExistence type="predicted"/>
<evidence type="ECO:0000313" key="2">
    <source>
        <dbReference type="EMBL" id="SIT42757.1"/>
    </source>
</evidence>
<dbReference type="Proteomes" id="UP000195569">
    <property type="component" value="Unassembled WGS sequence"/>
</dbReference>
<evidence type="ECO:0000256" key="1">
    <source>
        <dbReference type="SAM" id="MobiDB-lite"/>
    </source>
</evidence>
<gene>
    <name evidence="2" type="ORF">BN2476_320292</name>
</gene>
<sequence length="84" mass="9329">MYGSAAAEEEVSGGRREFVTPLSRSAHVTTARPSKEGRAVFHEYRIGVAIFAVANLHETKQMVKRTPSERAKKSRPEPGKRYAV</sequence>
<evidence type="ECO:0000313" key="3">
    <source>
        <dbReference type="Proteomes" id="UP000195569"/>
    </source>
</evidence>
<feature type="region of interest" description="Disordered" evidence="1">
    <location>
        <begin position="60"/>
        <end position="84"/>
    </location>
</feature>
<protein>
    <submittedName>
        <fullName evidence="2">Uncharacterized protein</fullName>
    </submittedName>
</protein>
<reference evidence="2" key="1">
    <citation type="submission" date="2016-12" db="EMBL/GenBank/DDBJ databases">
        <authorList>
            <person name="Moulin L."/>
        </authorList>
    </citation>
    <scope>NUCLEOTIDE SEQUENCE [LARGE SCALE GENOMIC DNA]</scope>
    <source>
        <strain evidence="2">STM 7183</strain>
    </source>
</reference>
<dbReference type="AlphaFoldDB" id="A0A1N7S5Z6"/>
<name>A0A1N7S5Z6_9BURK</name>